<dbReference type="InterPro" id="IPR031926">
    <property type="entry name" value="TMEM135_N"/>
</dbReference>
<keyword evidence="3" id="KW-0812">Transmembrane</keyword>
<dbReference type="Pfam" id="PF15982">
    <property type="entry name" value="TMEM135_C_rich"/>
    <property type="match status" value="1"/>
</dbReference>
<accession>A0ABP0TNX8</accession>
<evidence type="ECO:0000256" key="4">
    <source>
        <dbReference type="ARBA" id="ARBA00022989"/>
    </source>
</evidence>
<reference evidence="7" key="1">
    <citation type="submission" date="2024-02" db="EMBL/GenBank/DDBJ databases">
        <authorList>
            <consortium name="ELIXIR-Norway"/>
            <consortium name="Elixir Norway"/>
        </authorList>
    </citation>
    <scope>NUCLEOTIDE SEQUENCE</scope>
</reference>
<evidence type="ECO:0000256" key="5">
    <source>
        <dbReference type="ARBA" id="ARBA00023136"/>
    </source>
</evidence>
<feature type="domain" description="Transmembrane protein 135 N-terminal" evidence="6">
    <location>
        <begin position="365"/>
        <end position="476"/>
    </location>
</feature>
<organism evidence="7 8">
    <name type="scientific">Sphagnum troendelagicum</name>
    <dbReference type="NCBI Taxonomy" id="128251"/>
    <lineage>
        <taxon>Eukaryota</taxon>
        <taxon>Viridiplantae</taxon>
        <taxon>Streptophyta</taxon>
        <taxon>Embryophyta</taxon>
        <taxon>Bryophyta</taxon>
        <taxon>Sphagnophytina</taxon>
        <taxon>Sphagnopsida</taxon>
        <taxon>Sphagnales</taxon>
        <taxon>Sphagnaceae</taxon>
        <taxon>Sphagnum</taxon>
    </lineage>
</organism>
<evidence type="ECO:0000313" key="8">
    <source>
        <dbReference type="Proteomes" id="UP001497512"/>
    </source>
</evidence>
<gene>
    <name evidence="7" type="ORF">CSSPTR1EN2_LOCUS5887</name>
</gene>
<evidence type="ECO:0000313" key="7">
    <source>
        <dbReference type="EMBL" id="CAK9201398.1"/>
    </source>
</evidence>
<proteinExistence type="inferred from homology"/>
<protein>
    <recommendedName>
        <fullName evidence="6">Transmembrane protein 135 N-terminal domain-containing protein</fullName>
    </recommendedName>
</protein>
<dbReference type="InterPro" id="IPR026749">
    <property type="entry name" value="Tmem135"/>
</dbReference>
<evidence type="ECO:0000256" key="2">
    <source>
        <dbReference type="ARBA" id="ARBA00008924"/>
    </source>
</evidence>
<name>A0ABP0TNX8_9BRYO</name>
<evidence type="ECO:0000256" key="3">
    <source>
        <dbReference type="ARBA" id="ARBA00022692"/>
    </source>
</evidence>
<keyword evidence="8" id="KW-1185">Reference proteome</keyword>
<keyword evidence="5" id="KW-0472">Membrane</keyword>
<comment type="subcellular location">
    <subcellularLocation>
        <location evidence="1">Endomembrane system</location>
        <topology evidence="1">Multi-pass membrane protein</topology>
    </subcellularLocation>
</comment>
<dbReference type="PANTHER" id="PTHR12459">
    <property type="entry name" value="TRANSMEMBRANE PROTEIN 135-RELATED"/>
    <property type="match status" value="1"/>
</dbReference>
<dbReference type="Proteomes" id="UP001497512">
    <property type="component" value="Chromosome 13"/>
</dbReference>
<sequence>MDTSMPCDDSSTSDLIMGNEIARTSREFKSIVPVSLKRMLDAGGMRPRMIGSESVLVDGRNDLQRCNMGAGAVLSSNGGEAALKLLDRQEKQPREGFVEDDVCSTSGKENAKSFWKALERCIAASIKGFVIGGGLRGGLSLFAILSRMLKKSSFSTKGVNLGGKTNNEAIRAALKETLRYGLFVGTYAGVFCTVDETIAAIGGCRRTARWRSLVAGAVAGPSLLITGRKTRHTSMAIYILLRAAVLAARCGIKNERTGSLCRPLSWKHGDTFLMCLSSSQILSAWILKPDSLPSSYISFLNKHGGKDISIVKGFKELALKIEPFTALKAIEEHYKSTGVDLQLDPQMSIPCKMIHGNQGCVPHLFSFLGPAYLRSLPVYIPVYFVPALLVHRQGLFARPFPILWKSLIGTARSSLFLAVYCASAWSWTCVLFRVTGIVNTPLVAAATFPVGLAVMIEKKSRRMEIALYCFARAVESFAICVTDLGLLEHYNLIPPKRLDILLFSTATSIIMHCYAQERDVFRSKYLNVLDWVFGLPDGATAYHPLLSSNSESFDGKCPRSSFVDQKSASKILELPERAKLNSVSQV</sequence>
<keyword evidence="4" id="KW-1133">Transmembrane helix</keyword>
<evidence type="ECO:0000256" key="1">
    <source>
        <dbReference type="ARBA" id="ARBA00004127"/>
    </source>
</evidence>
<dbReference type="EMBL" id="OZ019905">
    <property type="protein sequence ID" value="CAK9201398.1"/>
    <property type="molecule type" value="Genomic_DNA"/>
</dbReference>
<comment type="similarity">
    <text evidence="2">Belongs to the TMEM135 family.</text>
</comment>
<evidence type="ECO:0000259" key="6">
    <source>
        <dbReference type="Pfam" id="PF15982"/>
    </source>
</evidence>
<dbReference type="PANTHER" id="PTHR12459:SF15">
    <property type="entry name" value="TRANSMEMBRANE PROTEIN 135"/>
    <property type="match status" value="1"/>
</dbReference>